<accession>A0A940PCV1</accession>
<proteinExistence type="predicted"/>
<sequence>MENTLKFLSYQKDCRIVVTDGTELALASLRQFRGGIAAKTFLKELITTSVLFSGISDFAAKTSVTFKIDQELTASCTVQQEQVRIEYSPMFEKIRESPEEKLTMRSTLSVTIGDFSGLHTSAVLAQKGNVSNVFNFFAKQSDQIPAEFILSEVNPSVGFVMQPLPFADNDNLKKLKNELMACLQQSDQANGWELGRVFGDVGRQLWCKKVE</sequence>
<comment type="caution">
    <text evidence="1">The sequence shown here is derived from an EMBL/GenBank/DDBJ whole genome shotgun (WGS) entry which is preliminary data.</text>
</comment>
<evidence type="ECO:0000313" key="1">
    <source>
        <dbReference type="EMBL" id="MBP1043741.1"/>
    </source>
</evidence>
<name>A0A940PCV1_9ENTE</name>
<evidence type="ECO:0000313" key="2">
    <source>
        <dbReference type="Proteomes" id="UP000674938"/>
    </source>
</evidence>
<dbReference type="InterPro" id="IPR000397">
    <property type="entry name" value="Heat_shock_Hsp33"/>
</dbReference>
<organism evidence="1 2">
    <name type="scientific">Vagococcus allomyrinae</name>
    <dbReference type="NCBI Taxonomy" id="2794353"/>
    <lineage>
        <taxon>Bacteria</taxon>
        <taxon>Bacillati</taxon>
        <taxon>Bacillota</taxon>
        <taxon>Bacilli</taxon>
        <taxon>Lactobacillales</taxon>
        <taxon>Enterococcaceae</taxon>
        <taxon>Vagococcus</taxon>
    </lineage>
</organism>
<gene>
    <name evidence="1" type="ORF">I6N95_22180</name>
</gene>
<protein>
    <submittedName>
        <fullName evidence="1">Hsp33 family molecular chaperone HslO</fullName>
    </submittedName>
</protein>
<dbReference type="GO" id="GO:0005737">
    <property type="term" value="C:cytoplasm"/>
    <property type="evidence" value="ECO:0007669"/>
    <property type="project" value="InterPro"/>
</dbReference>
<dbReference type="InterPro" id="IPR016153">
    <property type="entry name" value="Heat_shock_Hsp33_N"/>
</dbReference>
<dbReference type="Proteomes" id="UP000674938">
    <property type="component" value="Unassembled WGS sequence"/>
</dbReference>
<dbReference type="AlphaFoldDB" id="A0A940PCV1"/>
<dbReference type="EMBL" id="JAEEGA010000019">
    <property type="protein sequence ID" value="MBP1043741.1"/>
    <property type="molecule type" value="Genomic_DNA"/>
</dbReference>
<dbReference type="GO" id="GO:0006457">
    <property type="term" value="P:protein folding"/>
    <property type="evidence" value="ECO:0007669"/>
    <property type="project" value="InterPro"/>
</dbReference>
<dbReference type="Pfam" id="PF01430">
    <property type="entry name" value="HSP33"/>
    <property type="match status" value="1"/>
</dbReference>
<dbReference type="GO" id="GO:0051082">
    <property type="term" value="F:unfolded protein binding"/>
    <property type="evidence" value="ECO:0007669"/>
    <property type="project" value="InterPro"/>
</dbReference>
<keyword evidence="2" id="KW-1185">Reference proteome</keyword>
<reference evidence="1" key="1">
    <citation type="submission" date="2020-12" db="EMBL/GenBank/DDBJ databases">
        <title>Vagococcus allomyrinae sp. nov. and Enterococcus lavae sp. nov., isolated from the larvae of Allomyrina dichotoma.</title>
        <authorList>
            <person name="Lee S.D."/>
        </authorList>
    </citation>
    <scope>NUCLEOTIDE SEQUENCE</scope>
    <source>
        <strain evidence="1">BWB3-3</strain>
    </source>
</reference>
<dbReference type="Gene3D" id="3.55.30.10">
    <property type="entry name" value="Hsp33 domain"/>
    <property type="match status" value="1"/>
</dbReference>
<dbReference type="SUPFAM" id="SSF64397">
    <property type="entry name" value="Hsp33 domain"/>
    <property type="match status" value="1"/>
</dbReference>
<dbReference type="RefSeq" id="WP_209531554.1">
    <property type="nucleotide sequence ID" value="NZ_JAEEGA010000019.1"/>
</dbReference>